<protein>
    <submittedName>
        <fullName evidence="6">Phospholipase, patatin family</fullName>
    </submittedName>
</protein>
<feature type="active site" description="Proton acceptor" evidence="4">
    <location>
        <position position="170"/>
    </location>
</feature>
<keyword evidence="3 4" id="KW-0443">Lipid metabolism</keyword>
<evidence type="ECO:0000256" key="3">
    <source>
        <dbReference type="ARBA" id="ARBA00023098"/>
    </source>
</evidence>
<dbReference type="Gene3D" id="3.40.1090.10">
    <property type="entry name" value="Cytosolic phospholipase A2 catalytic domain"/>
    <property type="match status" value="2"/>
</dbReference>
<feature type="active site" description="Nucleophile" evidence="4">
    <location>
        <position position="46"/>
    </location>
</feature>
<evidence type="ECO:0000256" key="1">
    <source>
        <dbReference type="ARBA" id="ARBA00022801"/>
    </source>
</evidence>
<dbReference type="PANTHER" id="PTHR14226:SF25">
    <property type="entry name" value="PHOSPHOESTERASE"/>
    <property type="match status" value="1"/>
</dbReference>
<dbReference type="InterPro" id="IPR045943">
    <property type="entry name" value="DUF6363"/>
</dbReference>
<dbReference type="RefSeq" id="WP_008900960.1">
    <property type="nucleotide sequence ID" value="NZ_GL397071.1"/>
</dbReference>
<reference evidence="6 7" key="1">
    <citation type="submission" date="2010-07" db="EMBL/GenBank/DDBJ databases">
        <authorList>
            <person name="Muzny D."/>
            <person name="Qin X."/>
            <person name="Deng J."/>
            <person name="Jiang H."/>
            <person name="Liu Y."/>
            <person name="Qu J."/>
            <person name="Song X.-Z."/>
            <person name="Zhang L."/>
            <person name="Thornton R."/>
            <person name="Coyle M."/>
            <person name="Francisco L."/>
            <person name="Jackson L."/>
            <person name="Javaid M."/>
            <person name="Korchina V."/>
            <person name="Kovar C."/>
            <person name="Mata R."/>
            <person name="Mathew T."/>
            <person name="Ngo R."/>
            <person name="Nguyen L."/>
            <person name="Nguyen N."/>
            <person name="Okwuonu G."/>
            <person name="Ongeri F."/>
            <person name="Pham C."/>
            <person name="Simmons D."/>
            <person name="Wilczek-Boney K."/>
            <person name="Hale W."/>
            <person name="Jakkamsetti A."/>
            <person name="Pham P."/>
            <person name="Ruth R."/>
            <person name="San Lucas F."/>
            <person name="Warren J."/>
            <person name="Zhang J."/>
            <person name="Zhao Z."/>
            <person name="Zhou C."/>
            <person name="Zhu D."/>
            <person name="Lee S."/>
            <person name="Bess C."/>
            <person name="Blankenburg K."/>
            <person name="Forbes L."/>
            <person name="Fu Q."/>
            <person name="Gubbala S."/>
            <person name="Hirani K."/>
            <person name="Jayaseelan J.C."/>
            <person name="Lara F."/>
            <person name="Munidasa M."/>
            <person name="Palculict T."/>
            <person name="Patil S."/>
            <person name="Pu L.-L."/>
            <person name="Saada N."/>
            <person name="Tang L."/>
            <person name="Weissenberger G."/>
            <person name="Zhu Y."/>
            <person name="Hemphill L."/>
            <person name="Shang Y."/>
            <person name="Youmans B."/>
            <person name="Ayvaz T."/>
            <person name="Ross M."/>
            <person name="Santibanez J."/>
            <person name="Aqrawi P."/>
            <person name="Gross S."/>
            <person name="Joshi V."/>
            <person name="Fowler G."/>
            <person name="Nazareth L."/>
            <person name="Reid J."/>
            <person name="Worley K."/>
            <person name="Petrosino J."/>
            <person name="Highlander S."/>
            <person name="Gibbs R."/>
        </authorList>
    </citation>
    <scope>NUCLEOTIDE SEQUENCE [LARGE SCALE GENOMIC DNA]</scope>
    <source>
        <strain evidence="6 7">ATCC BAA-1640</strain>
    </source>
</reference>
<dbReference type="InterPro" id="IPR016035">
    <property type="entry name" value="Acyl_Trfase/lysoPLipase"/>
</dbReference>
<dbReference type="GO" id="GO:0016787">
    <property type="term" value="F:hydrolase activity"/>
    <property type="evidence" value="ECO:0007669"/>
    <property type="project" value="UniProtKB-UniRule"/>
</dbReference>
<accession>E0NIY5</accession>
<dbReference type="Pfam" id="PF19890">
    <property type="entry name" value="DUF6363"/>
    <property type="match status" value="1"/>
</dbReference>
<keyword evidence="2 4" id="KW-0442">Lipid degradation</keyword>
<comment type="caution">
    <text evidence="4">Lacks conserved residue(s) required for the propagation of feature annotation.</text>
</comment>
<dbReference type="GO" id="GO:0016042">
    <property type="term" value="P:lipid catabolic process"/>
    <property type="evidence" value="ECO:0007669"/>
    <property type="project" value="UniProtKB-UniRule"/>
</dbReference>
<evidence type="ECO:0000256" key="2">
    <source>
        <dbReference type="ARBA" id="ARBA00022963"/>
    </source>
</evidence>
<comment type="caution">
    <text evidence="6">The sequence shown here is derived from an EMBL/GenBank/DDBJ whole genome shotgun (WGS) entry which is preliminary data.</text>
</comment>
<evidence type="ECO:0000313" key="6">
    <source>
        <dbReference type="EMBL" id="EFM26237.1"/>
    </source>
</evidence>
<organism evidence="6 7">
    <name type="scientific">Peptoniphilus duerdenii ATCC BAA-1640</name>
    <dbReference type="NCBI Taxonomy" id="862517"/>
    <lineage>
        <taxon>Bacteria</taxon>
        <taxon>Bacillati</taxon>
        <taxon>Bacillota</taxon>
        <taxon>Tissierellia</taxon>
        <taxon>Tissierellales</taxon>
        <taxon>Peptoniphilaceae</taxon>
        <taxon>Peptoniphilus</taxon>
    </lineage>
</organism>
<dbReference type="STRING" id="862517.HMPREF9225_0124"/>
<dbReference type="Proteomes" id="UP000003280">
    <property type="component" value="Unassembled WGS sequence"/>
</dbReference>
<feature type="short sequence motif" description="GXSXG" evidence="4">
    <location>
        <begin position="44"/>
        <end position="48"/>
    </location>
</feature>
<dbReference type="Pfam" id="PF01734">
    <property type="entry name" value="Patatin"/>
    <property type="match status" value="1"/>
</dbReference>
<dbReference type="InterPro" id="IPR002641">
    <property type="entry name" value="PNPLA_dom"/>
</dbReference>
<sequence length="292" mass="33438">MKVLKSNVKDVALILEGGGMRNSYSAGILNVLLEKEIYFNYVIGISAGSVHGVNYLLRDEERIKRNFVDVVRDENVGGVSSLIKGKGYFNSEYLYTEYEPMKEKRDVYHRFYENEAQMTIGAFDVDKAEMKYFTKEDMKTVEDIKLITRASCSLPILMKETVIDGVTYYDGGVGRGIPIRKAIEDGYEKFFVVLTRPEGYRKTAPAKGLLTKGALKDKPKLIDAIITRHLRYNEDLELLEKLKAEGKAYIVYAENQAVENTEMDLHKLQNNYEQGYFQGLSQYKEYLEFLGL</sequence>
<dbReference type="HOGENOM" id="CLU_048271_1_1_9"/>
<evidence type="ECO:0000259" key="5">
    <source>
        <dbReference type="PROSITE" id="PS51635"/>
    </source>
</evidence>
<dbReference type="SUPFAM" id="SSF52151">
    <property type="entry name" value="FabD/lysophospholipase-like"/>
    <property type="match status" value="1"/>
</dbReference>
<dbReference type="CDD" id="cd07208">
    <property type="entry name" value="Pat_hypo_Ecoli_yjju_like"/>
    <property type="match status" value="1"/>
</dbReference>
<dbReference type="AlphaFoldDB" id="E0NIY5"/>
<feature type="domain" description="PNPLA" evidence="5">
    <location>
        <begin position="13"/>
        <end position="183"/>
    </location>
</feature>
<gene>
    <name evidence="6" type="ORF">HMPREF9225_0124</name>
</gene>
<dbReference type="InterPro" id="IPR037483">
    <property type="entry name" value="YjjU-like"/>
</dbReference>
<evidence type="ECO:0000256" key="4">
    <source>
        <dbReference type="PROSITE-ProRule" id="PRU01161"/>
    </source>
</evidence>
<dbReference type="InterPro" id="IPR050301">
    <property type="entry name" value="NTE"/>
</dbReference>
<dbReference type="EMBL" id="AEEH01000013">
    <property type="protein sequence ID" value="EFM26237.1"/>
    <property type="molecule type" value="Genomic_DNA"/>
</dbReference>
<evidence type="ECO:0000313" key="7">
    <source>
        <dbReference type="Proteomes" id="UP000003280"/>
    </source>
</evidence>
<keyword evidence="7" id="KW-1185">Reference proteome</keyword>
<keyword evidence="1 4" id="KW-0378">Hydrolase</keyword>
<name>E0NIY5_9FIRM</name>
<dbReference type="PROSITE" id="PS51635">
    <property type="entry name" value="PNPLA"/>
    <property type="match status" value="1"/>
</dbReference>
<dbReference type="eggNOG" id="COG4667">
    <property type="taxonomic scope" value="Bacteria"/>
</dbReference>
<feature type="short sequence motif" description="DGA/G" evidence="4">
    <location>
        <begin position="170"/>
        <end position="172"/>
    </location>
</feature>
<proteinExistence type="predicted"/>
<dbReference type="PANTHER" id="PTHR14226">
    <property type="entry name" value="NEUROPATHY TARGET ESTERASE/SWISS CHEESE D.MELANOGASTER"/>
    <property type="match status" value="1"/>
</dbReference>
<dbReference type="OrthoDB" id="9770965at2"/>